<dbReference type="Proteomes" id="UP000594014">
    <property type="component" value="Chromosome"/>
</dbReference>
<name>A0ACD1A8L0_9FIRM</name>
<sequence>MILKKFLSGPLAVNCYVAADEATKKAFIVDPGGHNADMVNYIRENKLQIEYIILTHGHGDHIGGVPAALEEYPGSKLVACLHEKAILEDPNMNMSKMTGGVALSLKADHYVTDGQSLKVGDLNLEFLHTPGHTPGGMCIYVGDAVFSGDTLFLQSIGRTDFPGSSYLAIKESIENKLFTLPDDTTVLPGHMAPTTIGFEKENNPFV</sequence>
<dbReference type="EMBL" id="CP042469">
    <property type="protein sequence ID" value="QOX62716.1"/>
    <property type="molecule type" value="Genomic_DNA"/>
</dbReference>
<gene>
    <name evidence="1" type="ORF">FRZ06_04815</name>
</gene>
<evidence type="ECO:0000313" key="1">
    <source>
        <dbReference type="EMBL" id="QOX62716.1"/>
    </source>
</evidence>
<proteinExistence type="predicted"/>
<keyword evidence="2" id="KW-1185">Reference proteome</keyword>
<protein>
    <submittedName>
        <fullName evidence="1">MBL fold metallo-hydrolase</fullName>
    </submittedName>
</protein>
<evidence type="ECO:0000313" key="2">
    <source>
        <dbReference type="Proteomes" id="UP000594014"/>
    </source>
</evidence>
<organism evidence="1 2">
    <name type="scientific">Anoxybacterium hadale</name>
    <dbReference type="NCBI Taxonomy" id="3408580"/>
    <lineage>
        <taxon>Bacteria</taxon>
        <taxon>Bacillati</taxon>
        <taxon>Bacillota</taxon>
        <taxon>Clostridia</taxon>
        <taxon>Peptostreptococcales</taxon>
        <taxon>Anaerovoracaceae</taxon>
        <taxon>Anoxybacterium</taxon>
    </lineage>
</organism>
<accession>A0ACD1A8L0</accession>
<reference evidence="1" key="1">
    <citation type="submission" date="2019-08" db="EMBL/GenBank/DDBJ databases">
        <title>Genome sequence of Clostridiales bacterium MT110.</title>
        <authorList>
            <person name="Cao J."/>
        </authorList>
    </citation>
    <scope>NUCLEOTIDE SEQUENCE</scope>
    <source>
        <strain evidence="1">MT110</strain>
    </source>
</reference>